<evidence type="ECO:0000313" key="2">
    <source>
        <dbReference type="EMBL" id="PVD28087.1"/>
    </source>
</evidence>
<proteinExistence type="predicted"/>
<accession>A0A2T7P3T6</accession>
<dbReference type="OrthoDB" id="6073599at2759"/>
<feature type="signal peptide" evidence="1">
    <location>
        <begin position="1"/>
        <end position="15"/>
    </location>
</feature>
<protein>
    <submittedName>
        <fullName evidence="2">Uncharacterized protein</fullName>
    </submittedName>
</protein>
<keyword evidence="3" id="KW-1185">Reference proteome</keyword>
<dbReference type="EMBL" id="PZQS01000006">
    <property type="protein sequence ID" value="PVD28087.1"/>
    <property type="molecule type" value="Genomic_DNA"/>
</dbReference>
<reference evidence="2 3" key="1">
    <citation type="submission" date="2018-04" db="EMBL/GenBank/DDBJ databases">
        <title>The genome of golden apple snail Pomacea canaliculata provides insight into stress tolerance and invasive adaptation.</title>
        <authorList>
            <person name="Liu C."/>
            <person name="Liu B."/>
            <person name="Ren Y."/>
            <person name="Zhang Y."/>
            <person name="Wang H."/>
            <person name="Li S."/>
            <person name="Jiang F."/>
            <person name="Yin L."/>
            <person name="Zhang G."/>
            <person name="Qian W."/>
            <person name="Fan W."/>
        </authorList>
    </citation>
    <scope>NUCLEOTIDE SEQUENCE [LARGE SCALE GENOMIC DNA]</scope>
    <source>
        <strain evidence="2">SZHN2017</strain>
        <tissue evidence="2">Muscle</tissue>
    </source>
</reference>
<comment type="caution">
    <text evidence="2">The sequence shown here is derived from an EMBL/GenBank/DDBJ whole genome shotgun (WGS) entry which is preliminary data.</text>
</comment>
<keyword evidence="1" id="KW-0732">Signal</keyword>
<organism evidence="2 3">
    <name type="scientific">Pomacea canaliculata</name>
    <name type="common">Golden apple snail</name>
    <dbReference type="NCBI Taxonomy" id="400727"/>
    <lineage>
        <taxon>Eukaryota</taxon>
        <taxon>Metazoa</taxon>
        <taxon>Spiralia</taxon>
        <taxon>Lophotrochozoa</taxon>
        <taxon>Mollusca</taxon>
        <taxon>Gastropoda</taxon>
        <taxon>Caenogastropoda</taxon>
        <taxon>Architaenioglossa</taxon>
        <taxon>Ampullarioidea</taxon>
        <taxon>Ampullariidae</taxon>
        <taxon>Pomacea</taxon>
    </lineage>
</organism>
<evidence type="ECO:0000256" key="1">
    <source>
        <dbReference type="SAM" id="SignalP"/>
    </source>
</evidence>
<feature type="chain" id="PRO_5015452668" evidence="1">
    <location>
        <begin position="16"/>
        <end position="100"/>
    </location>
</feature>
<evidence type="ECO:0000313" key="3">
    <source>
        <dbReference type="Proteomes" id="UP000245119"/>
    </source>
</evidence>
<dbReference type="Proteomes" id="UP000245119">
    <property type="component" value="Linkage Group LG6"/>
</dbReference>
<sequence length="100" mass="10970">MKIVLCLLLVAVVYADQEKRLFLEEFDVLGLFDTKTIETTVCGITSRIGGDDTETQCEGVCHSVLQGETVAENFLHSGCPLVCRSLQYLVHMFPCSTPAA</sequence>
<name>A0A2T7P3T6_POMCA</name>
<dbReference type="AlphaFoldDB" id="A0A2T7P3T6"/>
<gene>
    <name evidence="2" type="ORF">C0Q70_10668</name>
</gene>